<name>A0ABX5H1W4_PHOAN</name>
<sequence length="638" mass="71339">MRDINDTRDLFRPEYELNIGTGYLAAGIASTAIGGVTLTTVGTAPFVVSAVTLGLSLHWYRKAIERLRLKSKLINNYFYFKPIPELRTNNLEHPDKIYIGKGFKWGAEHATLYHRLASMSTDLREVNLPTIFRKAGEKNTRLLGGKAYIHGLGEEEDTYVDVNTLYGHSVLFGNPGTGKTTLLNMLSTGTLNRNSFNFIVDPKPDEDWKARMEEECRVMGVPFYYFSTSNASESVCIDVLKDYEDLTDIPTRILDTTSTGAQDDNDSFRQFTWKCINQIVQAMEYCSIEIQITSISYYLRHHYTSLAEQSLKRFYTEFFGSEERFNNMKRKMKSKDNPDEKAGGLFGMIDYYNDDDSVPTHKRVTAVDNIIGYVQHPKEHRDKMLASTDPLFDQLTAPPLDKLLSPRLDDVMGDSTKGSILNFSEMLESGGCLYLAFNSMGNSKMAGNLSKLLISALSSVASKRYTRDGGVGRRVALFVDEAHAAINEKLINMLAVGRAGAFEVYLSTQTIPDLIAKTDEATANRVLGLASNLFALRVTDPITKEYVSSNFGMVDVDQYSYARGDRAGGSSELFGDAATTYTETIGREQRESFPGTAQSEMPNLQCMARLANGNKYKLRIPILTKDKPKKSLFSIVRG</sequence>
<accession>A0ABX5H1W4</accession>
<organism evidence="3 4">
    <name type="scientific">Photobacterium angustum</name>
    <dbReference type="NCBI Taxonomy" id="661"/>
    <lineage>
        <taxon>Bacteria</taxon>
        <taxon>Pseudomonadati</taxon>
        <taxon>Pseudomonadota</taxon>
        <taxon>Gammaproteobacteria</taxon>
        <taxon>Vibrionales</taxon>
        <taxon>Vibrionaceae</taxon>
        <taxon>Photobacterium</taxon>
    </lineage>
</organism>
<feature type="domain" description="TraD/TraG TraM recognition site" evidence="2">
    <location>
        <begin position="474"/>
        <end position="569"/>
    </location>
</feature>
<protein>
    <recommendedName>
        <fullName evidence="2">TraD/TraG TraM recognition site domain-containing protein</fullName>
    </recommendedName>
</protein>
<dbReference type="Gene3D" id="3.40.50.300">
    <property type="entry name" value="P-loop containing nucleotide triphosphate hydrolases"/>
    <property type="match status" value="1"/>
</dbReference>
<keyword evidence="1" id="KW-1133">Transmembrane helix</keyword>
<evidence type="ECO:0000313" key="3">
    <source>
        <dbReference type="EMBL" id="PSX07077.1"/>
    </source>
</evidence>
<dbReference type="SUPFAM" id="SSF52540">
    <property type="entry name" value="P-loop containing nucleoside triphosphate hydrolases"/>
    <property type="match status" value="1"/>
</dbReference>
<gene>
    <name evidence="3" type="ORF">C0W27_16030</name>
</gene>
<keyword evidence="1" id="KW-0472">Membrane</keyword>
<dbReference type="PANTHER" id="PTHR30121">
    <property type="entry name" value="UNCHARACTERIZED PROTEIN YJGR-RELATED"/>
    <property type="match status" value="1"/>
</dbReference>
<feature type="transmembrane region" description="Helical" evidence="1">
    <location>
        <begin position="21"/>
        <end position="38"/>
    </location>
</feature>
<dbReference type="CDD" id="cd01127">
    <property type="entry name" value="TrwB_TraG_TraD_VirD4"/>
    <property type="match status" value="1"/>
</dbReference>
<dbReference type="RefSeq" id="WP_045152715.1">
    <property type="nucleotide sequence ID" value="NZ_JZSW01000007.1"/>
</dbReference>
<evidence type="ECO:0000259" key="2">
    <source>
        <dbReference type="Pfam" id="PF12696"/>
    </source>
</evidence>
<dbReference type="NCBIfam" id="TIGR03743">
    <property type="entry name" value="SXT_TraD"/>
    <property type="match status" value="1"/>
</dbReference>
<dbReference type="Pfam" id="PF12696">
    <property type="entry name" value="TraG-D_C"/>
    <property type="match status" value="1"/>
</dbReference>
<dbReference type="InterPro" id="IPR032689">
    <property type="entry name" value="TraG-D_C"/>
</dbReference>
<dbReference type="InterPro" id="IPR027417">
    <property type="entry name" value="P-loop_NTPase"/>
</dbReference>
<dbReference type="Proteomes" id="UP000240989">
    <property type="component" value="Unassembled WGS sequence"/>
</dbReference>
<dbReference type="InterPro" id="IPR022458">
    <property type="entry name" value="Conjugative_coupling_TraG/TraD"/>
</dbReference>
<dbReference type="PANTHER" id="PTHR30121:SF6">
    <property type="entry name" value="SLR6007 PROTEIN"/>
    <property type="match status" value="1"/>
</dbReference>
<dbReference type="EMBL" id="PYOU01000014">
    <property type="protein sequence ID" value="PSX07077.1"/>
    <property type="molecule type" value="Genomic_DNA"/>
</dbReference>
<evidence type="ECO:0000313" key="4">
    <source>
        <dbReference type="Proteomes" id="UP000240989"/>
    </source>
</evidence>
<dbReference type="InterPro" id="IPR051162">
    <property type="entry name" value="T4SS_component"/>
</dbReference>
<keyword evidence="4" id="KW-1185">Reference proteome</keyword>
<evidence type="ECO:0000256" key="1">
    <source>
        <dbReference type="SAM" id="Phobius"/>
    </source>
</evidence>
<keyword evidence="1" id="KW-0812">Transmembrane</keyword>
<reference evidence="3 4" key="1">
    <citation type="submission" date="2018-01" db="EMBL/GenBank/DDBJ databases">
        <title>Whole genome sequencing of Histamine producing bacteria.</title>
        <authorList>
            <person name="Butler K."/>
        </authorList>
    </citation>
    <scope>NUCLEOTIDE SEQUENCE [LARGE SCALE GENOMIC DNA]</scope>
    <source>
        <strain evidence="3 4">A6-1</strain>
    </source>
</reference>
<proteinExistence type="predicted"/>
<comment type="caution">
    <text evidence="3">The sequence shown here is derived from an EMBL/GenBank/DDBJ whole genome shotgun (WGS) entry which is preliminary data.</text>
</comment>